<dbReference type="STRING" id="1388766.A0A017SQS2"/>
<accession>A0A017SQS2</accession>
<protein>
    <recommendedName>
        <fullName evidence="2">Leucine-rich repeat domain-containing protein</fullName>
    </recommendedName>
</protein>
<gene>
    <name evidence="3" type="ORF">EURHEDRAFT_408406</name>
</gene>
<feature type="domain" description="Leucine-rich repeat" evidence="2">
    <location>
        <begin position="102"/>
        <end position="369"/>
    </location>
</feature>
<keyword evidence="4" id="KW-1185">Reference proteome</keyword>
<dbReference type="HOGENOM" id="CLU_041313_0_0_1"/>
<sequence length="458" mass="53749">MYLPNETLLLIGQHIDPLIKKPNYLELARVCRHWYSLFTPQLYSDIRIDASQLPALVRSVHENPRLGTYIRRFILRWWDSWDEEEGDYDPELLRFLAKKASHSLEEAEKWKTSLKKTNTDAWFAVLLMYMPNMTTLDIDHSGNSDFVKRMLCRAAYREKPFDRIPGLQNLETVRIPNEDRNKAFYPACEIVPFFHLPKVRFLQGETVIENEYDKRDDHPAQKAAKGTSPIQRIKFNNCNGRKGFTEFIASCANLQEFEYQHSNQEIWGETYIGFRPCLFYKALLTQKHSLQVLRLNDGGDHEMTDMGEEGEEEEDSHPDDWFGSLKEFIYLRELRIRIRNLFDYGRENKTPSLSLQEILPSSLEYLVLANYDVLQYSVINSNLHELLSRREEFPNLRKIEIQPGEAERIYPAKSVIYWKDNFQAPIGARESFREIERVCGEVGVEFGYCFGGMIRVLS</sequence>
<evidence type="ECO:0000313" key="3">
    <source>
        <dbReference type="EMBL" id="EYE99151.1"/>
    </source>
</evidence>
<dbReference type="Proteomes" id="UP000019804">
    <property type="component" value="Unassembled WGS sequence"/>
</dbReference>
<proteinExistence type="predicted"/>
<dbReference type="GeneID" id="63695946"/>
<dbReference type="EMBL" id="KK088412">
    <property type="protein sequence ID" value="EYE99151.1"/>
    <property type="molecule type" value="Genomic_DNA"/>
</dbReference>
<reference evidence="4" key="1">
    <citation type="journal article" date="2014" name="Nat. Commun.">
        <title>Genomic adaptations of the halophilic Dead Sea filamentous fungus Eurotium rubrum.</title>
        <authorList>
            <person name="Kis-Papo T."/>
            <person name="Weig A.R."/>
            <person name="Riley R."/>
            <person name="Persoh D."/>
            <person name="Salamov A."/>
            <person name="Sun H."/>
            <person name="Lipzen A."/>
            <person name="Wasser S.P."/>
            <person name="Rambold G."/>
            <person name="Grigoriev I.V."/>
            <person name="Nevo E."/>
        </authorList>
    </citation>
    <scope>NUCLEOTIDE SEQUENCE [LARGE SCALE GENOMIC DNA]</scope>
    <source>
        <strain evidence="4">CBS 135680</strain>
    </source>
</reference>
<evidence type="ECO:0000313" key="4">
    <source>
        <dbReference type="Proteomes" id="UP000019804"/>
    </source>
</evidence>
<dbReference type="AlphaFoldDB" id="A0A017SQS2"/>
<dbReference type="RefSeq" id="XP_040642839.1">
    <property type="nucleotide sequence ID" value="XM_040780822.1"/>
</dbReference>
<dbReference type="OrthoDB" id="5130616at2759"/>
<name>A0A017SQS2_ASPRC</name>
<evidence type="ECO:0000259" key="2">
    <source>
        <dbReference type="Pfam" id="PF24969"/>
    </source>
</evidence>
<feature type="compositionally biased region" description="Acidic residues" evidence="1">
    <location>
        <begin position="305"/>
        <end position="317"/>
    </location>
</feature>
<dbReference type="InterPro" id="IPR056867">
    <property type="entry name" value="LRR_15"/>
</dbReference>
<organism evidence="3 4">
    <name type="scientific">Aspergillus ruber (strain CBS 135680)</name>
    <dbReference type="NCBI Taxonomy" id="1388766"/>
    <lineage>
        <taxon>Eukaryota</taxon>
        <taxon>Fungi</taxon>
        <taxon>Dikarya</taxon>
        <taxon>Ascomycota</taxon>
        <taxon>Pezizomycotina</taxon>
        <taxon>Eurotiomycetes</taxon>
        <taxon>Eurotiomycetidae</taxon>
        <taxon>Eurotiales</taxon>
        <taxon>Aspergillaceae</taxon>
        <taxon>Aspergillus</taxon>
        <taxon>Aspergillus subgen. Aspergillus</taxon>
    </lineage>
</organism>
<feature type="region of interest" description="Disordered" evidence="1">
    <location>
        <begin position="299"/>
        <end position="318"/>
    </location>
</feature>
<dbReference type="Pfam" id="PF24969">
    <property type="entry name" value="LRR_15"/>
    <property type="match status" value="1"/>
</dbReference>
<evidence type="ECO:0000256" key="1">
    <source>
        <dbReference type="SAM" id="MobiDB-lite"/>
    </source>
</evidence>